<reference evidence="2" key="1">
    <citation type="submission" date="2023-03" db="EMBL/GenBank/DDBJ databases">
        <title>Massive genome expansion in bonnet fungi (Mycena s.s.) driven by repeated elements and novel gene families across ecological guilds.</title>
        <authorList>
            <consortium name="Lawrence Berkeley National Laboratory"/>
            <person name="Harder C.B."/>
            <person name="Miyauchi S."/>
            <person name="Viragh M."/>
            <person name="Kuo A."/>
            <person name="Thoen E."/>
            <person name="Andreopoulos B."/>
            <person name="Lu D."/>
            <person name="Skrede I."/>
            <person name="Drula E."/>
            <person name="Henrissat B."/>
            <person name="Morin E."/>
            <person name="Kohler A."/>
            <person name="Barry K."/>
            <person name="LaButti K."/>
            <person name="Morin E."/>
            <person name="Salamov A."/>
            <person name="Lipzen A."/>
            <person name="Mereny Z."/>
            <person name="Hegedus B."/>
            <person name="Baldrian P."/>
            <person name="Stursova M."/>
            <person name="Weitz H."/>
            <person name="Taylor A."/>
            <person name="Grigoriev I.V."/>
            <person name="Nagy L.G."/>
            <person name="Martin F."/>
            <person name="Kauserud H."/>
        </authorList>
    </citation>
    <scope>NUCLEOTIDE SEQUENCE</scope>
    <source>
        <strain evidence="2">9284</strain>
    </source>
</reference>
<feature type="region of interest" description="Disordered" evidence="1">
    <location>
        <begin position="95"/>
        <end position="123"/>
    </location>
</feature>
<evidence type="ECO:0000313" key="3">
    <source>
        <dbReference type="Proteomes" id="UP001221142"/>
    </source>
</evidence>
<accession>A0AAD7B7X6</accession>
<evidence type="ECO:0000256" key="1">
    <source>
        <dbReference type="SAM" id="MobiDB-lite"/>
    </source>
</evidence>
<gene>
    <name evidence="2" type="ORF">FB45DRAFT_874659</name>
</gene>
<feature type="compositionally biased region" description="Basic and acidic residues" evidence="1">
    <location>
        <begin position="97"/>
        <end position="116"/>
    </location>
</feature>
<dbReference type="AlphaFoldDB" id="A0AAD7B7X6"/>
<sequence>MTWDWASSRRVLNLPVHLSVSSVLLEGDPLEVHMRRDQQRIKKNNSAGGRIKSQLEPPPLQTLLRLPCPYYDHTVLRREHKLAISDPAFEAEDFEDKCDRREDSGGVQDALREERLNQQWNWN</sequence>
<organism evidence="2 3">
    <name type="scientific">Roridomyces roridus</name>
    <dbReference type="NCBI Taxonomy" id="1738132"/>
    <lineage>
        <taxon>Eukaryota</taxon>
        <taxon>Fungi</taxon>
        <taxon>Dikarya</taxon>
        <taxon>Basidiomycota</taxon>
        <taxon>Agaricomycotina</taxon>
        <taxon>Agaricomycetes</taxon>
        <taxon>Agaricomycetidae</taxon>
        <taxon>Agaricales</taxon>
        <taxon>Marasmiineae</taxon>
        <taxon>Mycenaceae</taxon>
        <taxon>Roridomyces</taxon>
    </lineage>
</organism>
<dbReference type="Proteomes" id="UP001221142">
    <property type="component" value="Unassembled WGS sequence"/>
</dbReference>
<proteinExistence type="predicted"/>
<protein>
    <submittedName>
        <fullName evidence="2">Uncharacterized protein</fullName>
    </submittedName>
</protein>
<name>A0AAD7B7X6_9AGAR</name>
<dbReference type="EMBL" id="JARKIF010000029">
    <property type="protein sequence ID" value="KAJ7613137.1"/>
    <property type="molecule type" value="Genomic_DNA"/>
</dbReference>
<comment type="caution">
    <text evidence="2">The sequence shown here is derived from an EMBL/GenBank/DDBJ whole genome shotgun (WGS) entry which is preliminary data.</text>
</comment>
<evidence type="ECO:0000313" key="2">
    <source>
        <dbReference type="EMBL" id="KAJ7613137.1"/>
    </source>
</evidence>
<keyword evidence="3" id="KW-1185">Reference proteome</keyword>